<keyword evidence="2" id="KW-1185">Reference proteome</keyword>
<comment type="caution">
    <text evidence="1">The sequence shown here is derived from an EMBL/GenBank/DDBJ whole genome shotgun (WGS) entry which is preliminary data.</text>
</comment>
<dbReference type="EMBL" id="BQNB010014443">
    <property type="protein sequence ID" value="GJT28240.1"/>
    <property type="molecule type" value="Genomic_DNA"/>
</dbReference>
<evidence type="ECO:0000313" key="2">
    <source>
        <dbReference type="Proteomes" id="UP001151760"/>
    </source>
</evidence>
<gene>
    <name evidence="1" type="ORF">Tco_0908515</name>
</gene>
<sequence>MARWASTRHGFMSLEESRIQRLTIIPWIRSPRYNINFGSAKYGAKNAAKMATNSGCKHWQKLMVAGRGHANLLCIVPILLDVPEGTRVVAPCLLYKASKRFHSGRCGIELEQLYLLADRERGPLLSFEELVNDNTSNACKQQKICNNVASCDTVLPTEERDALESPRQGGKSFSEHYTDTHRLRSSATLGGSYNSAFFFACLRGVRPEPLLFEPLSDRGNRDVDSLVLIVMLSSDA</sequence>
<name>A0ABQ5CNG6_9ASTR</name>
<reference evidence="1" key="1">
    <citation type="journal article" date="2022" name="Int. J. Mol. Sci.">
        <title>Draft Genome of Tanacetum Coccineum: Genomic Comparison of Closely Related Tanacetum-Family Plants.</title>
        <authorList>
            <person name="Yamashiro T."/>
            <person name="Shiraishi A."/>
            <person name="Nakayama K."/>
            <person name="Satake H."/>
        </authorList>
    </citation>
    <scope>NUCLEOTIDE SEQUENCE</scope>
</reference>
<proteinExistence type="predicted"/>
<evidence type="ECO:0000313" key="1">
    <source>
        <dbReference type="EMBL" id="GJT28240.1"/>
    </source>
</evidence>
<protein>
    <submittedName>
        <fullName evidence="1">Uncharacterized protein</fullName>
    </submittedName>
</protein>
<accession>A0ABQ5CNG6</accession>
<organism evidence="1 2">
    <name type="scientific">Tanacetum coccineum</name>
    <dbReference type="NCBI Taxonomy" id="301880"/>
    <lineage>
        <taxon>Eukaryota</taxon>
        <taxon>Viridiplantae</taxon>
        <taxon>Streptophyta</taxon>
        <taxon>Embryophyta</taxon>
        <taxon>Tracheophyta</taxon>
        <taxon>Spermatophyta</taxon>
        <taxon>Magnoliopsida</taxon>
        <taxon>eudicotyledons</taxon>
        <taxon>Gunneridae</taxon>
        <taxon>Pentapetalae</taxon>
        <taxon>asterids</taxon>
        <taxon>campanulids</taxon>
        <taxon>Asterales</taxon>
        <taxon>Asteraceae</taxon>
        <taxon>Asteroideae</taxon>
        <taxon>Anthemideae</taxon>
        <taxon>Anthemidinae</taxon>
        <taxon>Tanacetum</taxon>
    </lineage>
</organism>
<dbReference type="Proteomes" id="UP001151760">
    <property type="component" value="Unassembled WGS sequence"/>
</dbReference>
<reference evidence="1" key="2">
    <citation type="submission" date="2022-01" db="EMBL/GenBank/DDBJ databases">
        <authorList>
            <person name="Yamashiro T."/>
            <person name="Shiraishi A."/>
            <person name="Satake H."/>
            <person name="Nakayama K."/>
        </authorList>
    </citation>
    <scope>NUCLEOTIDE SEQUENCE</scope>
</reference>